<dbReference type="Proteomes" id="UP000222366">
    <property type="component" value="Unassembled WGS sequence"/>
</dbReference>
<dbReference type="AlphaFoldDB" id="A0A2D0KAY9"/>
<dbReference type="EMBL" id="NJAJ01000056">
    <property type="protein sequence ID" value="PHM60634.1"/>
    <property type="molecule type" value="Genomic_DNA"/>
</dbReference>
<proteinExistence type="predicted"/>
<name>A0A2D0KAY9_9GAMM</name>
<dbReference type="RefSeq" id="WP_099126040.1">
    <property type="nucleotide sequence ID" value="NZ_CAWNRH010000133.1"/>
</dbReference>
<feature type="transmembrane region" description="Helical" evidence="1">
    <location>
        <begin position="44"/>
        <end position="69"/>
    </location>
</feature>
<comment type="caution">
    <text evidence="2">The sequence shown here is derived from an EMBL/GenBank/DDBJ whole genome shotgun (WGS) entry which is preliminary data.</text>
</comment>
<dbReference type="InterPro" id="IPR045644">
    <property type="entry name" value="DUF6404"/>
</dbReference>
<sequence>MTFEQRKARAIAIMESKNMDRSYYAPPLLRLLWRMGFKTPPLPFISFWQITLFAGSFFELGFWVIKWLFGWLLDWQHEETSLIAVIVSSIVGGLFFGVFTAVNVRWTKTFHDLPDWDSLD</sequence>
<protein>
    <submittedName>
        <fullName evidence="2">Uncharacterized protein</fullName>
    </submittedName>
</protein>
<dbReference type="Pfam" id="PF19942">
    <property type="entry name" value="DUF6404"/>
    <property type="match status" value="1"/>
</dbReference>
<feature type="transmembrane region" description="Helical" evidence="1">
    <location>
        <begin position="81"/>
        <end position="102"/>
    </location>
</feature>
<gene>
    <name evidence="2" type="ORF">Xsto_03791</name>
</gene>
<keyword evidence="3" id="KW-1185">Reference proteome</keyword>
<reference evidence="2 3" key="1">
    <citation type="journal article" date="2017" name="Nat. Microbiol.">
        <title>Natural product diversity associated with the nematode symbionts Photorhabdus and Xenorhabdus.</title>
        <authorList>
            <person name="Tobias N.J."/>
            <person name="Wolff H."/>
            <person name="Djahanschiri B."/>
            <person name="Grundmann F."/>
            <person name="Kronenwerth M."/>
            <person name="Shi Y.M."/>
            <person name="Simonyi S."/>
            <person name="Grun P."/>
            <person name="Shapiro-Ilan D."/>
            <person name="Pidot S.J."/>
            <person name="Stinear T.P."/>
            <person name="Ebersberger I."/>
            <person name="Bode H.B."/>
        </authorList>
    </citation>
    <scope>NUCLEOTIDE SEQUENCE [LARGE SCALE GENOMIC DNA]</scope>
    <source>
        <strain evidence="2 3">DSM 17904</strain>
    </source>
</reference>
<keyword evidence="1" id="KW-0472">Membrane</keyword>
<accession>A0A2D0KAY9</accession>
<evidence type="ECO:0000313" key="2">
    <source>
        <dbReference type="EMBL" id="PHM60634.1"/>
    </source>
</evidence>
<organism evidence="2 3">
    <name type="scientific">Xenorhabdus stockiae</name>
    <dbReference type="NCBI Taxonomy" id="351614"/>
    <lineage>
        <taxon>Bacteria</taxon>
        <taxon>Pseudomonadati</taxon>
        <taxon>Pseudomonadota</taxon>
        <taxon>Gammaproteobacteria</taxon>
        <taxon>Enterobacterales</taxon>
        <taxon>Morganellaceae</taxon>
        <taxon>Xenorhabdus</taxon>
    </lineage>
</organism>
<evidence type="ECO:0000256" key="1">
    <source>
        <dbReference type="SAM" id="Phobius"/>
    </source>
</evidence>
<evidence type="ECO:0000313" key="3">
    <source>
        <dbReference type="Proteomes" id="UP000222366"/>
    </source>
</evidence>
<keyword evidence="1" id="KW-0812">Transmembrane</keyword>
<keyword evidence="1" id="KW-1133">Transmembrane helix</keyword>